<accession>A0A812LYU8</accession>
<protein>
    <submittedName>
        <fullName evidence="1">Uncharacterized protein</fullName>
    </submittedName>
</protein>
<comment type="caution">
    <text evidence="1">The sequence shown here is derived from an EMBL/GenBank/DDBJ whole genome shotgun (WGS) entry which is preliminary data.</text>
</comment>
<reference evidence="1" key="1">
    <citation type="submission" date="2021-02" db="EMBL/GenBank/DDBJ databases">
        <authorList>
            <person name="Dougan E. K."/>
            <person name="Rhodes N."/>
            <person name="Thang M."/>
            <person name="Chan C."/>
        </authorList>
    </citation>
    <scope>NUCLEOTIDE SEQUENCE</scope>
</reference>
<dbReference type="OrthoDB" id="444956at2759"/>
<evidence type="ECO:0000313" key="2">
    <source>
        <dbReference type="Proteomes" id="UP000649617"/>
    </source>
</evidence>
<name>A0A812LYU8_SYMPI</name>
<dbReference type="Proteomes" id="UP000649617">
    <property type="component" value="Unassembled WGS sequence"/>
</dbReference>
<keyword evidence="2" id="KW-1185">Reference proteome</keyword>
<organism evidence="1 2">
    <name type="scientific">Symbiodinium pilosum</name>
    <name type="common">Dinoflagellate</name>
    <dbReference type="NCBI Taxonomy" id="2952"/>
    <lineage>
        <taxon>Eukaryota</taxon>
        <taxon>Sar</taxon>
        <taxon>Alveolata</taxon>
        <taxon>Dinophyceae</taxon>
        <taxon>Suessiales</taxon>
        <taxon>Symbiodiniaceae</taxon>
        <taxon>Symbiodinium</taxon>
    </lineage>
</organism>
<evidence type="ECO:0000313" key="1">
    <source>
        <dbReference type="EMBL" id="CAE7254260.1"/>
    </source>
</evidence>
<dbReference type="AlphaFoldDB" id="A0A812LYU8"/>
<dbReference type="EMBL" id="CAJNIZ010006986">
    <property type="protein sequence ID" value="CAE7254260.1"/>
    <property type="molecule type" value="Genomic_DNA"/>
</dbReference>
<proteinExistence type="predicted"/>
<sequence length="653" mass="73705">MAKQILSQPRKSFVSQRALAEILSLLPNDDGEGRSRQTVKRKRVEKLSEKTPYGPLWRELTGFVMAEGEPLKVTYVDPVALLWKSCSQDGGFQQFLSDVAARHACGPATPWDLCLYVDEVSPGNQLKPVNERKLQVVYFSVKQFGKMALSKEDAWWVLTAIRSVDVKRVVNGMAQVMRRILSIFLVDRRDDLLHGLLIADEAALKQVWEDKGSSGTKLCFMCQNVVAKSSGLHRTDRSNQLISHADSRKANLVLHTDQTMLQAAAHLVEQKPLMNKGQFKMRQFALGINYMEHGSLFSQELAPFLKPVSTTMFDWMHNFVVGGVFHVEMTQLLRILNQQGIHQSNVHDFFQACYWPSFIGSKSASAKKLFAKKITDFKSSPSEALATYPVMKSFLQDALPNLEDNHAQLCCHSFFALCEALDMLQMAGTGDIDAEANALERKICSRLELFKACYGAGKVLPKAHMNLHLGDFLRRHKCLLSCFVHERRHKELKRYANNLLDNMQAGSEKHVLELELEKHLQNLESFAETRKGLIAPKDAPSVLQRTFMDFYQLPACLGLLFSNTCYVGNGRECKREDVVVLGFGGRQQVAQVWFHVCFAGLEYTCVSAWEPAGNNRFRISNEPVFVFTNDISALCIHKPEGELALVIPLRMPM</sequence>
<gene>
    <name evidence="1" type="ORF">SPIL2461_LOCUS5045</name>
</gene>